<evidence type="ECO:0000313" key="2">
    <source>
        <dbReference type="Proteomes" id="UP001595912"/>
    </source>
</evidence>
<evidence type="ECO:0000313" key="1">
    <source>
        <dbReference type="EMBL" id="MFC5006426.1"/>
    </source>
</evidence>
<dbReference type="RefSeq" id="WP_380127055.1">
    <property type="nucleotide sequence ID" value="NZ_JBHSIU010000104.1"/>
</dbReference>
<name>A0ABV9WF91_9ACTN</name>
<proteinExistence type="predicted"/>
<dbReference type="EMBL" id="JBHSIU010000104">
    <property type="protein sequence ID" value="MFC5006426.1"/>
    <property type="molecule type" value="Genomic_DNA"/>
</dbReference>
<keyword evidence="2" id="KW-1185">Reference proteome</keyword>
<dbReference type="Proteomes" id="UP001595912">
    <property type="component" value="Unassembled WGS sequence"/>
</dbReference>
<gene>
    <name evidence="1" type="ORF">ACFPIJ_52485</name>
</gene>
<reference evidence="2" key="1">
    <citation type="journal article" date="2019" name="Int. J. Syst. Evol. Microbiol.">
        <title>The Global Catalogue of Microorganisms (GCM) 10K type strain sequencing project: providing services to taxonomists for standard genome sequencing and annotation.</title>
        <authorList>
            <consortium name="The Broad Institute Genomics Platform"/>
            <consortium name="The Broad Institute Genome Sequencing Center for Infectious Disease"/>
            <person name="Wu L."/>
            <person name="Ma J."/>
        </authorList>
    </citation>
    <scope>NUCLEOTIDE SEQUENCE [LARGE SCALE GENOMIC DNA]</scope>
    <source>
        <strain evidence="2">CGMCC 4.7152</strain>
    </source>
</reference>
<sequence>MLTLRAPTRILDTVDVVRAPADAVGTTLYSLRAGQLVHVDPVQDAAQDLVRDRHTGWMCQPLGVGHGRGCRVVLHDVDLATALTPDRLTSDGHPDPDRDPAAYLAAWRCRVRQQHSAHFGPVADQLAAAATEPRPGSGGAPIAVTDRDSLRRYALGAHRRTAGLQTSLAKLGRAGLVSATTVEGTAAVALTLGPRVHRPEAQCADLVAAVTRS</sequence>
<comment type="caution">
    <text evidence="1">The sequence shown here is derived from an EMBL/GenBank/DDBJ whole genome shotgun (WGS) entry which is preliminary data.</text>
</comment>
<accession>A0ABV9WF91</accession>
<organism evidence="1 2">
    <name type="scientific">Dactylosporangium cerinum</name>
    <dbReference type="NCBI Taxonomy" id="1434730"/>
    <lineage>
        <taxon>Bacteria</taxon>
        <taxon>Bacillati</taxon>
        <taxon>Actinomycetota</taxon>
        <taxon>Actinomycetes</taxon>
        <taxon>Micromonosporales</taxon>
        <taxon>Micromonosporaceae</taxon>
        <taxon>Dactylosporangium</taxon>
    </lineage>
</organism>
<protein>
    <submittedName>
        <fullName evidence="1">Uncharacterized protein</fullName>
    </submittedName>
</protein>